<accession>A0A6C0GS22</accession>
<proteinExistence type="inferred from homology"/>
<dbReference type="AlphaFoldDB" id="A0A6C0GS22"/>
<keyword evidence="9" id="KW-1185">Reference proteome</keyword>
<evidence type="ECO:0000256" key="6">
    <source>
        <dbReference type="ARBA" id="ARBA00023136"/>
    </source>
</evidence>
<keyword evidence="6 7" id="KW-0472">Membrane</keyword>
<evidence type="ECO:0000256" key="2">
    <source>
        <dbReference type="ARBA" id="ARBA00005779"/>
    </source>
</evidence>
<gene>
    <name evidence="8" type="ORF">GXP67_28650</name>
</gene>
<evidence type="ECO:0000256" key="7">
    <source>
        <dbReference type="SAM" id="Phobius"/>
    </source>
</evidence>
<protein>
    <submittedName>
        <fullName evidence="8">DUF350 domain-containing protein</fullName>
    </submittedName>
</protein>
<evidence type="ECO:0000256" key="5">
    <source>
        <dbReference type="ARBA" id="ARBA00022989"/>
    </source>
</evidence>
<keyword evidence="5 7" id="KW-1133">Transmembrane helix</keyword>
<organism evidence="8 9">
    <name type="scientific">Rhodocytophaga rosea</name>
    <dbReference type="NCBI Taxonomy" id="2704465"/>
    <lineage>
        <taxon>Bacteria</taxon>
        <taxon>Pseudomonadati</taxon>
        <taxon>Bacteroidota</taxon>
        <taxon>Cytophagia</taxon>
        <taxon>Cytophagales</taxon>
        <taxon>Rhodocytophagaceae</taxon>
        <taxon>Rhodocytophaga</taxon>
    </lineage>
</organism>
<evidence type="ECO:0000256" key="1">
    <source>
        <dbReference type="ARBA" id="ARBA00004651"/>
    </source>
</evidence>
<evidence type="ECO:0000313" key="8">
    <source>
        <dbReference type="EMBL" id="QHT70342.1"/>
    </source>
</evidence>
<keyword evidence="4 7" id="KW-0812">Transmembrane</keyword>
<feature type="transmembrane region" description="Helical" evidence="7">
    <location>
        <begin position="59"/>
        <end position="82"/>
    </location>
</feature>
<evidence type="ECO:0000256" key="4">
    <source>
        <dbReference type="ARBA" id="ARBA00022692"/>
    </source>
</evidence>
<dbReference type="Proteomes" id="UP000480178">
    <property type="component" value="Chromosome"/>
</dbReference>
<name>A0A6C0GS22_9BACT</name>
<comment type="subcellular location">
    <subcellularLocation>
        <location evidence="1">Cell membrane</location>
        <topology evidence="1">Multi-pass membrane protein</topology>
    </subcellularLocation>
</comment>
<dbReference type="EMBL" id="CP048222">
    <property type="protein sequence ID" value="QHT70342.1"/>
    <property type="molecule type" value="Genomic_DNA"/>
</dbReference>
<dbReference type="RefSeq" id="WP_162446321.1">
    <property type="nucleotide sequence ID" value="NZ_CP048222.1"/>
</dbReference>
<dbReference type="Pfam" id="PF03994">
    <property type="entry name" value="DUF350"/>
    <property type="match status" value="1"/>
</dbReference>
<dbReference type="GO" id="GO:0005886">
    <property type="term" value="C:plasma membrane"/>
    <property type="evidence" value="ECO:0007669"/>
    <property type="project" value="UniProtKB-SubCell"/>
</dbReference>
<evidence type="ECO:0000313" key="9">
    <source>
        <dbReference type="Proteomes" id="UP000480178"/>
    </source>
</evidence>
<feature type="transmembrane region" description="Helical" evidence="7">
    <location>
        <begin position="26"/>
        <end position="47"/>
    </location>
</feature>
<reference evidence="8 9" key="1">
    <citation type="submission" date="2020-01" db="EMBL/GenBank/DDBJ databases">
        <authorList>
            <person name="Kim M.K."/>
        </authorList>
    </citation>
    <scope>NUCLEOTIDE SEQUENCE [LARGE SCALE GENOMIC DNA]</scope>
    <source>
        <strain evidence="8 9">172606-1</strain>
    </source>
</reference>
<dbReference type="KEGG" id="rhoz:GXP67_28650"/>
<comment type="similarity">
    <text evidence="2">Belongs to the UPF0719 family.</text>
</comment>
<evidence type="ECO:0000256" key="3">
    <source>
        <dbReference type="ARBA" id="ARBA00022475"/>
    </source>
</evidence>
<keyword evidence="3" id="KW-1003">Cell membrane</keyword>
<dbReference type="InterPro" id="IPR007140">
    <property type="entry name" value="DUF350"/>
</dbReference>
<sequence>MNLLSLLLQVAPIIPAIERGLVGTLVYSAIGIIMCVVGFKIVDWLIPGHMARQIAEEKNMAVALVASAMILGICIIIAAAIAS</sequence>